<gene>
    <name evidence="2" type="ORF">F8M41_015167</name>
</gene>
<evidence type="ECO:0000313" key="2">
    <source>
        <dbReference type="EMBL" id="KAF0353146.1"/>
    </source>
</evidence>
<accession>A0A8H3WV08</accession>
<keyword evidence="1" id="KW-0732">Signal</keyword>
<reference evidence="2 3" key="1">
    <citation type="journal article" date="2019" name="Environ. Microbiol.">
        <title>At the nexus of three kingdoms: the genome of the mycorrhizal fungus Gigaspora margarita provides insights into plant, endobacterial and fungal interactions.</title>
        <authorList>
            <person name="Venice F."/>
            <person name="Ghignone S."/>
            <person name="Salvioli di Fossalunga A."/>
            <person name="Amselem J."/>
            <person name="Novero M."/>
            <person name="Xianan X."/>
            <person name="Sedzielewska Toro K."/>
            <person name="Morin E."/>
            <person name="Lipzen A."/>
            <person name="Grigoriev I.V."/>
            <person name="Henrissat B."/>
            <person name="Martin F.M."/>
            <person name="Bonfante P."/>
        </authorList>
    </citation>
    <scope>NUCLEOTIDE SEQUENCE [LARGE SCALE GENOMIC DNA]</scope>
    <source>
        <strain evidence="2 3">BEG34</strain>
    </source>
</reference>
<proteinExistence type="predicted"/>
<feature type="signal peptide" evidence="1">
    <location>
        <begin position="1"/>
        <end position="24"/>
    </location>
</feature>
<name>A0A8H3WV08_GIGMA</name>
<dbReference type="EMBL" id="WTPW01003138">
    <property type="protein sequence ID" value="KAF0353146.1"/>
    <property type="molecule type" value="Genomic_DNA"/>
</dbReference>
<protein>
    <submittedName>
        <fullName evidence="2">DUF3455 domain-containing protein</fullName>
    </submittedName>
</protein>
<organism evidence="2 3">
    <name type="scientific">Gigaspora margarita</name>
    <dbReference type="NCBI Taxonomy" id="4874"/>
    <lineage>
        <taxon>Eukaryota</taxon>
        <taxon>Fungi</taxon>
        <taxon>Fungi incertae sedis</taxon>
        <taxon>Mucoromycota</taxon>
        <taxon>Glomeromycotina</taxon>
        <taxon>Glomeromycetes</taxon>
        <taxon>Diversisporales</taxon>
        <taxon>Gigasporaceae</taxon>
        <taxon>Gigaspora</taxon>
    </lineage>
</organism>
<evidence type="ECO:0000256" key="1">
    <source>
        <dbReference type="SAM" id="SignalP"/>
    </source>
</evidence>
<dbReference type="OrthoDB" id="10352400at2759"/>
<keyword evidence="3" id="KW-1185">Reference proteome</keyword>
<dbReference type="Proteomes" id="UP000439903">
    <property type="component" value="Unassembled WGS sequence"/>
</dbReference>
<comment type="caution">
    <text evidence="2">The sequence shown here is derived from an EMBL/GenBank/DDBJ whole genome shotgun (WGS) entry which is preliminary data.</text>
</comment>
<dbReference type="AlphaFoldDB" id="A0A8H3WV08"/>
<feature type="chain" id="PRO_5034864075" evidence="1">
    <location>
        <begin position="25"/>
        <end position="213"/>
    </location>
</feature>
<sequence>MKSSLIYFLTITFFLLVAIINALQEPIGINTEMPDVTIPTEIQVPAGNNFVFSMYAIGIYNDLCRYNGSGGSEWIPVGPEAYLLNDISNYSYSPNAFSAVIATVPNQPLDGTVIITMDSIVPNDTSGIIYKKYAVSASTDPSNRESALFKVFYSDGNGTLLNITYIQEVSVSGGVHPNDSLCGTLYSDSGYFGSGFTSILLFYKSNSTNQTIN</sequence>
<evidence type="ECO:0000313" key="3">
    <source>
        <dbReference type="Proteomes" id="UP000439903"/>
    </source>
</evidence>